<gene>
    <name evidence="5" type="ORF">HNR19_001238</name>
</gene>
<reference evidence="5 6" key="1">
    <citation type="submission" date="2020-07" db="EMBL/GenBank/DDBJ databases">
        <title>Sequencing the genomes of 1000 actinobacteria strains.</title>
        <authorList>
            <person name="Klenk H.-P."/>
        </authorList>
    </citation>
    <scope>NUCLEOTIDE SEQUENCE [LARGE SCALE GENOMIC DNA]</scope>
    <source>
        <strain evidence="5 6">DSM 103833</strain>
    </source>
</reference>
<dbReference type="SUPFAM" id="SSF46785">
    <property type="entry name" value="Winged helix' DNA-binding domain"/>
    <property type="match status" value="1"/>
</dbReference>
<dbReference type="Gene3D" id="1.10.10.10">
    <property type="entry name" value="Winged helix-like DNA-binding domain superfamily/Winged helix DNA-binding domain"/>
    <property type="match status" value="1"/>
</dbReference>
<dbReference type="AlphaFoldDB" id="A0A853BX94"/>
<protein>
    <submittedName>
        <fullName evidence="5">DNA-binding HxlR family transcriptional regulator</fullName>
    </submittedName>
</protein>
<dbReference type="EMBL" id="JACCFP010000001">
    <property type="protein sequence ID" value="NYJ00540.1"/>
    <property type="molecule type" value="Genomic_DNA"/>
</dbReference>
<dbReference type="RefSeq" id="WP_179667114.1">
    <property type="nucleotide sequence ID" value="NZ_JACCFP010000001.1"/>
</dbReference>
<evidence type="ECO:0000313" key="5">
    <source>
        <dbReference type="EMBL" id="NYJ00540.1"/>
    </source>
</evidence>
<keyword evidence="6" id="KW-1185">Reference proteome</keyword>
<dbReference type="PANTHER" id="PTHR33204">
    <property type="entry name" value="TRANSCRIPTIONAL REGULATOR, MARR FAMILY"/>
    <property type="match status" value="1"/>
</dbReference>
<evidence type="ECO:0000256" key="1">
    <source>
        <dbReference type="ARBA" id="ARBA00023015"/>
    </source>
</evidence>
<evidence type="ECO:0000256" key="3">
    <source>
        <dbReference type="ARBA" id="ARBA00023163"/>
    </source>
</evidence>
<dbReference type="Pfam" id="PF01638">
    <property type="entry name" value="HxlR"/>
    <property type="match status" value="1"/>
</dbReference>
<sequence length="113" mass="12187">MSDPDETCGVNVAFAVVGSKWKPTILWLLGQGPRRFGALRREIGPVSEKVLAAQLRELQRDGVVSRREQPGFPLHVEYSLTEHGRALDAALAPLADWGDAHLEVLSGASADAS</sequence>
<name>A0A853BX94_9ACTN</name>
<keyword evidence="3" id="KW-0804">Transcription</keyword>
<accession>A0A853BX94</accession>
<dbReference type="InterPro" id="IPR036388">
    <property type="entry name" value="WH-like_DNA-bd_sf"/>
</dbReference>
<evidence type="ECO:0000259" key="4">
    <source>
        <dbReference type="PROSITE" id="PS51118"/>
    </source>
</evidence>
<feature type="domain" description="HTH hxlR-type" evidence="4">
    <location>
        <begin position="8"/>
        <end position="106"/>
    </location>
</feature>
<dbReference type="InterPro" id="IPR036390">
    <property type="entry name" value="WH_DNA-bd_sf"/>
</dbReference>
<keyword evidence="2 5" id="KW-0238">DNA-binding</keyword>
<dbReference type="Proteomes" id="UP000530424">
    <property type="component" value="Unassembled WGS sequence"/>
</dbReference>
<proteinExistence type="predicted"/>
<dbReference type="PANTHER" id="PTHR33204:SF29">
    <property type="entry name" value="TRANSCRIPTIONAL REGULATOR"/>
    <property type="match status" value="1"/>
</dbReference>
<organism evidence="5 6">
    <name type="scientific">Nocardioides thalensis</name>
    <dbReference type="NCBI Taxonomy" id="1914755"/>
    <lineage>
        <taxon>Bacteria</taxon>
        <taxon>Bacillati</taxon>
        <taxon>Actinomycetota</taxon>
        <taxon>Actinomycetes</taxon>
        <taxon>Propionibacteriales</taxon>
        <taxon>Nocardioidaceae</taxon>
        <taxon>Nocardioides</taxon>
    </lineage>
</organism>
<dbReference type="GO" id="GO:0003677">
    <property type="term" value="F:DNA binding"/>
    <property type="evidence" value="ECO:0007669"/>
    <property type="project" value="UniProtKB-KW"/>
</dbReference>
<keyword evidence="1" id="KW-0805">Transcription regulation</keyword>
<dbReference type="InterPro" id="IPR002577">
    <property type="entry name" value="HTH_HxlR"/>
</dbReference>
<dbReference type="PROSITE" id="PS51118">
    <property type="entry name" value="HTH_HXLR"/>
    <property type="match status" value="1"/>
</dbReference>
<evidence type="ECO:0000256" key="2">
    <source>
        <dbReference type="ARBA" id="ARBA00023125"/>
    </source>
</evidence>
<evidence type="ECO:0000313" key="6">
    <source>
        <dbReference type="Proteomes" id="UP000530424"/>
    </source>
</evidence>
<comment type="caution">
    <text evidence="5">The sequence shown here is derived from an EMBL/GenBank/DDBJ whole genome shotgun (WGS) entry which is preliminary data.</text>
</comment>